<dbReference type="RefSeq" id="WP_099518488.1">
    <property type="nucleotide sequence ID" value="NZ_CP016808.1"/>
</dbReference>
<accession>A0A1B2DHW4</accession>
<dbReference type="Pfam" id="PF03374">
    <property type="entry name" value="ANT"/>
    <property type="match status" value="1"/>
</dbReference>
<protein>
    <submittedName>
        <fullName evidence="2">Antirepressor</fullName>
    </submittedName>
</protein>
<dbReference type="InterPro" id="IPR005039">
    <property type="entry name" value="Ant_C"/>
</dbReference>
<dbReference type="InterPro" id="IPR003497">
    <property type="entry name" value="BRO_N_domain"/>
</dbReference>
<sequence>MNLMSINGVRGYIDESGTAQLKLEDVSRGLGFTEGKDGKIYVMWRRVDKYLTDLSFGTSAENEFVPENIFYLLAMKASNQAAISFQMKVANEILPSIRKHGAYMTPETIEKTLTDPDFIINLATRLKEETAEKMRLKEKIESDRPLVLYAESMQVSKDSILVADMSKLLKQNGIDIGERRLFQYLREEGYLIKSGSEYNMPTQRSMNLEIMEVKVGQRASASEGVKITRTPKITGKGQIYFINKFLKKQSA</sequence>
<dbReference type="GO" id="GO:0003677">
    <property type="term" value="F:DNA binding"/>
    <property type="evidence" value="ECO:0007669"/>
    <property type="project" value="InterPro"/>
</dbReference>
<reference evidence="2" key="1">
    <citation type="submission" date="2016-08" db="EMBL/GenBank/DDBJ databases">
        <title>Complete Genome Seqeunce of Paenibacillus sp. BIHB 4019 from tea rhizoplane.</title>
        <authorList>
            <person name="Thakur R."/>
            <person name="Swarnkar M.K."/>
            <person name="Gulati A."/>
        </authorList>
    </citation>
    <scope>NUCLEOTIDE SEQUENCE [LARGE SCALE GENOMIC DNA]</scope>
    <source>
        <strain evidence="2">BIHB4019</strain>
    </source>
</reference>
<dbReference type="AlphaFoldDB" id="A0A1B2DHW4"/>
<evidence type="ECO:0000313" key="2">
    <source>
        <dbReference type="EMBL" id="ANY67279.1"/>
    </source>
</evidence>
<dbReference type="EMBL" id="CP016808">
    <property type="protein sequence ID" value="ANY67279.1"/>
    <property type="molecule type" value="Genomic_DNA"/>
</dbReference>
<evidence type="ECO:0000259" key="1">
    <source>
        <dbReference type="PROSITE" id="PS51750"/>
    </source>
</evidence>
<dbReference type="PROSITE" id="PS51750">
    <property type="entry name" value="BRO_N"/>
    <property type="match status" value="1"/>
</dbReference>
<feature type="domain" description="Bro-N" evidence="1">
    <location>
        <begin position="6"/>
        <end position="101"/>
    </location>
</feature>
<proteinExistence type="predicted"/>
<name>A0A1B2DHW4_9BACL</name>
<gene>
    <name evidence="2" type="ORF">BBD42_12955</name>
</gene>
<organism evidence="2">
    <name type="scientific">Paenibacillus sp. BIHB 4019</name>
    <dbReference type="NCBI Taxonomy" id="1870819"/>
    <lineage>
        <taxon>Bacteria</taxon>
        <taxon>Bacillati</taxon>
        <taxon>Bacillota</taxon>
        <taxon>Bacilli</taxon>
        <taxon>Bacillales</taxon>
        <taxon>Paenibacillaceae</taxon>
        <taxon>Paenibacillus</taxon>
    </lineage>
</organism>